<reference evidence="1" key="1">
    <citation type="journal article" date="2014" name="Front. Microbiol.">
        <title>High frequency of phylogenetically diverse reductive dehalogenase-homologous genes in deep subseafloor sedimentary metagenomes.</title>
        <authorList>
            <person name="Kawai M."/>
            <person name="Futagami T."/>
            <person name="Toyoda A."/>
            <person name="Takaki Y."/>
            <person name="Nishi S."/>
            <person name="Hori S."/>
            <person name="Arai W."/>
            <person name="Tsubouchi T."/>
            <person name="Morono Y."/>
            <person name="Uchiyama I."/>
            <person name="Ito T."/>
            <person name="Fujiyama A."/>
            <person name="Inagaki F."/>
            <person name="Takami H."/>
        </authorList>
    </citation>
    <scope>NUCLEOTIDE SEQUENCE</scope>
    <source>
        <strain evidence="1">Expedition CK06-06</strain>
    </source>
</reference>
<proteinExistence type="predicted"/>
<protein>
    <submittedName>
        <fullName evidence="1">Uncharacterized protein</fullName>
    </submittedName>
</protein>
<comment type="caution">
    <text evidence="1">The sequence shown here is derived from an EMBL/GenBank/DDBJ whole genome shotgun (WGS) entry which is preliminary data.</text>
</comment>
<name>X1N154_9ZZZZ</name>
<dbReference type="AlphaFoldDB" id="X1N154"/>
<dbReference type="EMBL" id="BARV01028806">
    <property type="protein sequence ID" value="GAI37757.1"/>
    <property type="molecule type" value="Genomic_DNA"/>
</dbReference>
<evidence type="ECO:0000313" key="1">
    <source>
        <dbReference type="EMBL" id="GAI37757.1"/>
    </source>
</evidence>
<gene>
    <name evidence="1" type="ORF">S06H3_46039</name>
</gene>
<feature type="non-terminal residue" evidence="1">
    <location>
        <position position="80"/>
    </location>
</feature>
<sequence length="80" mass="9204">MEQIISKQEIDELMKLKGEVKGMGMKTHAEFILKEEGKQGLEKLEETMEKLGHPIKFREIRGTTFYPLGLEAIVLVAMQR</sequence>
<accession>X1N154</accession>
<organism evidence="1">
    <name type="scientific">marine sediment metagenome</name>
    <dbReference type="NCBI Taxonomy" id="412755"/>
    <lineage>
        <taxon>unclassified sequences</taxon>
        <taxon>metagenomes</taxon>
        <taxon>ecological metagenomes</taxon>
    </lineage>
</organism>